<reference evidence="1 2" key="1">
    <citation type="submission" date="2016-10" db="EMBL/GenBank/DDBJ databases">
        <authorList>
            <person name="de Groot N.N."/>
        </authorList>
    </citation>
    <scope>NUCLEOTIDE SEQUENCE [LARGE SCALE GENOMIC DNA]</scope>
    <source>
        <strain evidence="1 2">CGMCC 1.10228</strain>
    </source>
</reference>
<gene>
    <name evidence="1" type="ORF">SAMN04488136_103134</name>
</gene>
<evidence type="ECO:0000313" key="2">
    <source>
        <dbReference type="Proteomes" id="UP000198854"/>
    </source>
</evidence>
<organism evidence="1 2">
    <name type="scientific">Vibrio xiamenensis</name>
    <dbReference type="NCBI Taxonomy" id="861298"/>
    <lineage>
        <taxon>Bacteria</taxon>
        <taxon>Pseudomonadati</taxon>
        <taxon>Pseudomonadota</taxon>
        <taxon>Gammaproteobacteria</taxon>
        <taxon>Vibrionales</taxon>
        <taxon>Vibrionaceae</taxon>
        <taxon>Vibrio</taxon>
    </lineage>
</organism>
<dbReference type="AlphaFoldDB" id="A0A1G7XFZ6"/>
<sequence>MQKFDLRLYANKGSGIDKCVGVKSDCLAKELGSRSLWVV</sequence>
<keyword evidence="2" id="KW-1185">Reference proteome</keyword>
<evidence type="ECO:0000313" key="1">
    <source>
        <dbReference type="EMBL" id="SDG82991.1"/>
    </source>
</evidence>
<dbReference type="EMBL" id="FNDD01000003">
    <property type="protein sequence ID" value="SDG82991.1"/>
    <property type="molecule type" value="Genomic_DNA"/>
</dbReference>
<name>A0A1G7XFZ6_9VIBR</name>
<protein>
    <submittedName>
        <fullName evidence="1">Uncharacterized protein</fullName>
    </submittedName>
</protein>
<dbReference type="Proteomes" id="UP000198854">
    <property type="component" value="Unassembled WGS sequence"/>
</dbReference>
<proteinExistence type="predicted"/>
<accession>A0A1G7XFZ6</accession>